<organism evidence="1 2">
    <name type="scientific">Protopolystoma xenopodis</name>
    <dbReference type="NCBI Taxonomy" id="117903"/>
    <lineage>
        <taxon>Eukaryota</taxon>
        <taxon>Metazoa</taxon>
        <taxon>Spiralia</taxon>
        <taxon>Lophotrochozoa</taxon>
        <taxon>Platyhelminthes</taxon>
        <taxon>Monogenea</taxon>
        <taxon>Polyopisthocotylea</taxon>
        <taxon>Polystomatidea</taxon>
        <taxon>Polystomatidae</taxon>
        <taxon>Protopolystoma</taxon>
    </lineage>
</organism>
<evidence type="ECO:0000313" key="1">
    <source>
        <dbReference type="EMBL" id="VEL32103.1"/>
    </source>
</evidence>
<dbReference type="AlphaFoldDB" id="A0A3S5B2Z4"/>
<gene>
    <name evidence="1" type="ORF">PXEA_LOCUS25543</name>
</gene>
<dbReference type="EMBL" id="CAAALY010130235">
    <property type="protein sequence ID" value="VEL32103.1"/>
    <property type="molecule type" value="Genomic_DNA"/>
</dbReference>
<protein>
    <submittedName>
        <fullName evidence="1">Uncharacterized protein</fullName>
    </submittedName>
</protein>
<proteinExistence type="predicted"/>
<name>A0A3S5B2Z4_9PLAT</name>
<sequence length="122" mass="13000">MDQETRIQAWQLLQAICTASLDLHSSPLSTESNPLADITFSSGIQLSGSVPTVSRSPYAYFTSHAFDMALANRLIRLTSPDIPMSAGGLNDMGFDMIMGTGADADSLQPCCIDGGWILVLST</sequence>
<reference evidence="1" key="1">
    <citation type="submission" date="2018-11" db="EMBL/GenBank/DDBJ databases">
        <authorList>
            <consortium name="Pathogen Informatics"/>
        </authorList>
    </citation>
    <scope>NUCLEOTIDE SEQUENCE</scope>
</reference>
<accession>A0A3S5B2Z4</accession>
<comment type="caution">
    <text evidence="1">The sequence shown here is derived from an EMBL/GenBank/DDBJ whole genome shotgun (WGS) entry which is preliminary data.</text>
</comment>
<keyword evidence="2" id="KW-1185">Reference proteome</keyword>
<evidence type="ECO:0000313" key="2">
    <source>
        <dbReference type="Proteomes" id="UP000784294"/>
    </source>
</evidence>
<dbReference type="Proteomes" id="UP000784294">
    <property type="component" value="Unassembled WGS sequence"/>
</dbReference>